<dbReference type="PANTHER" id="PTHR42718:SF46">
    <property type="entry name" value="BLR6921 PROTEIN"/>
    <property type="match status" value="1"/>
</dbReference>
<dbReference type="eggNOG" id="COG2211">
    <property type="taxonomic scope" value="Bacteria"/>
</dbReference>
<feature type="transmembrane region" description="Helical" evidence="7">
    <location>
        <begin position="437"/>
        <end position="456"/>
    </location>
</feature>
<sequence>MSVYRYAILWAVLIGNIIGPIDGSMINVVLPTLSDAFSVPMSVVQWVPVVNLTVVSATMLLFGKIGDAVGYRKPFLWGLWLFCAASFMAGFAPSITLLIILRALQGLGASMIMSVVFAIITAVFSPDELGRAMGINIFTVSLGLVIGPLLAGLLTNYLSWRWVFFVDGIVALIGMFLTAKYIPNFKGTVAKVDYLGAALFFLFSSTLLLFVSLFSTHGFSPFNQALLTVSVLALILFIYLEQVNPHALVNLKLFRNRSFSFGLIASFFTFVSQFMMTFVLPFHLQRLLGYPPHISGLIVTVFPLMSMFSSLLSQFVNAKVSDNILCFISSVISALGIVALAFSGSDSSFLLVTFALVIYGFGTGLFQSINSKSVMVTLPDRYLGIGSAMLSMIRNMGMALGVAFGSLTLYSFVPHTILGQSTFSISDGLLFLRGLRYTYLLSAGASVLAALSSLLATSEAVE</sequence>
<feature type="transmembrane region" description="Helical" evidence="7">
    <location>
        <begin position="7"/>
        <end position="31"/>
    </location>
</feature>
<feature type="domain" description="Major facilitator superfamily (MFS) profile" evidence="8">
    <location>
        <begin position="8"/>
        <end position="461"/>
    </location>
</feature>
<feature type="transmembrane region" description="Helical" evidence="7">
    <location>
        <begin position="43"/>
        <end position="63"/>
    </location>
</feature>
<dbReference type="PROSITE" id="PS50850">
    <property type="entry name" value="MFS"/>
    <property type="match status" value="1"/>
</dbReference>
<dbReference type="InterPro" id="IPR036259">
    <property type="entry name" value="MFS_trans_sf"/>
</dbReference>
<feature type="transmembrane region" description="Helical" evidence="7">
    <location>
        <begin position="160"/>
        <end position="182"/>
    </location>
</feature>
<evidence type="ECO:0000256" key="4">
    <source>
        <dbReference type="ARBA" id="ARBA00022692"/>
    </source>
</evidence>
<dbReference type="CDD" id="cd17321">
    <property type="entry name" value="MFS_MMR_MDR_like"/>
    <property type="match status" value="1"/>
</dbReference>
<evidence type="ECO:0000313" key="10">
    <source>
        <dbReference type="Proteomes" id="UP000001732"/>
    </source>
</evidence>
<feature type="transmembrane region" description="Helical" evidence="7">
    <location>
        <begin position="324"/>
        <end position="342"/>
    </location>
</feature>
<evidence type="ECO:0000256" key="2">
    <source>
        <dbReference type="ARBA" id="ARBA00022448"/>
    </source>
</evidence>
<keyword evidence="5 7" id="KW-1133">Transmembrane helix</keyword>
<evidence type="ECO:0000259" key="8">
    <source>
        <dbReference type="PROSITE" id="PS50850"/>
    </source>
</evidence>
<dbReference type="PRINTS" id="PR01036">
    <property type="entry name" value="TCRTETB"/>
</dbReference>
<feature type="transmembrane region" description="Helical" evidence="7">
    <location>
        <begin position="397"/>
        <end position="417"/>
    </location>
</feature>
<keyword evidence="3" id="KW-1003">Cell membrane</keyword>
<dbReference type="SUPFAM" id="SSF103473">
    <property type="entry name" value="MFS general substrate transporter"/>
    <property type="match status" value="1"/>
</dbReference>
<dbReference type="GO" id="GO:0022857">
    <property type="term" value="F:transmembrane transporter activity"/>
    <property type="evidence" value="ECO:0007669"/>
    <property type="project" value="InterPro"/>
</dbReference>
<proteinExistence type="predicted"/>
<dbReference type="eggNOG" id="COG0477">
    <property type="taxonomic scope" value="Bacteria"/>
</dbReference>
<dbReference type="InterPro" id="IPR020846">
    <property type="entry name" value="MFS_dom"/>
</dbReference>
<keyword evidence="10" id="KW-1185">Reference proteome</keyword>
<dbReference type="EMBL" id="CP001145">
    <property type="protein sequence ID" value="ACI18004.1"/>
    <property type="molecule type" value="Genomic_DNA"/>
</dbReference>
<dbReference type="PANTHER" id="PTHR42718">
    <property type="entry name" value="MAJOR FACILITATOR SUPERFAMILY MULTIDRUG TRANSPORTER MFSC"/>
    <property type="match status" value="1"/>
</dbReference>
<feature type="transmembrane region" description="Helical" evidence="7">
    <location>
        <begin position="107"/>
        <end position="125"/>
    </location>
</feature>
<evidence type="ECO:0000256" key="1">
    <source>
        <dbReference type="ARBA" id="ARBA00004651"/>
    </source>
</evidence>
<name>B5Y5Z6_COPPD</name>
<dbReference type="AlphaFoldDB" id="B5Y5Z6"/>
<evidence type="ECO:0000256" key="6">
    <source>
        <dbReference type="ARBA" id="ARBA00023136"/>
    </source>
</evidence>
<keyword evidence="4 7" id="KW-0812">Transmembrane</keyword>
<evidence type="ECO:0000256" key="7">
    <source>
        <dbReference type="SAM" id="Phobius"/>
    </source>
</evidence>
<feature type="transmembrane region" description="Helical" evidence="7">
    <location>
        <begin position="221"/>
        <end position="240"/>
    </location>
</feature>
<reference evidence="10" key="1">
    <citation type="submission" date="2008-08" db="EMBL/GenBank/DDBJ databases">
        <title>The complete genome sequence of Coprothermobacter proteolyticus strain ATCC 5245 / DSM 5265 / BT.</title>
        <authorList>
            <person name="Dodson R.J."/>
            <person name="Durkin A.S."/>
            <person name="Wu M."/>
            <person name="Eisen J."/>
            <person name="Sutton G."/>
        </authorList>
    </citation>
    <scope>NUCLEOTIDE SEQUENCE [LARGE SCALE GENOMIC DNA]</scope>
    <source>
        <strain evidence="10">ATCC 35245 / DSM 5265 / OCM 4 / BT</strain>
    </source>
</reference>
<dbReference type="Gene3D" id="1.20.1250.20">
    <property type="entry name" value="MFS general substrate transporter like domains"/>
    <property type="match status" value="1"/>
</dbReference>
<accession>B5Y5Z6</accession>
<dbReference type="Gene3D" id="1.20.1720.10">
    <property type="entry name" value="Multidrug resistance protein D"/>
    <property type="match status" value="1"/>
</dbReference>
<keyword evidence="2" id="KW-0813">Transport</keyword>
<dbReference type="HOGENOM" id="CLU_000960_28_3_9"/>
<keyword evidence="6 7" id="KW-0472">Membrane</keyword>
<dbReference type="Pfam" id="PF07690">
    <property type="entry name" value="MFS_1"/>
    <property type="match status" value="1"/>
</dbReference>
<evidence type="ECO:0000313" key="9">
    <source>
        <dbReference type="EMBL" id="ACI18004.1"/>
    </source>
</evidence>
<feature type="transmembrane region" description="Helical" evidence="7">
    <location>
        <begin position="194"/>
        <end position="215"/>
    </location>
</feature>
<evidence type="ECO:0000256" key="3">
    <source>
        <dbReference type="ARBA" id="ARBA00022475"/>
    </source>
</evidence>
<reference evidence="9 10" key="2">
    <citation type="journal article" date="2014" name="Genome Announc.">
        <title>Complete Genome Sequence of Coprothermobacter proteolyticus DSM 5265.</title>
        <authorList>
            <person name="Alexiev A."/>
            <person name="Coil D.A."/>
            <person name="Badger J.H."/>
            <person name="Enticknap J."/>
            <person name="Ward N."/>
            <person name="Robb F.T."/>
            <person name="Eisen J.A."/>
        </authorList>
    </citation>
    <scope>NUCLEOTIDE SEQUENCE [LARGE SCALE GENOMIC DNA]</scope>
    <source>
        <strain evidence="10">ATCC 35245 / DSM 5265 / OCM 4 / BT</strain>
    </source>
</reference>
<dbReference type="KEGG" id="cpo:COPRO5265_1374"/>
<dbReference type="InterPro" id="IPR011701">
    <property type="entry name" value="MFS"/>
</dbReference>
<dbReference type="Proteomes" id="UP000001732">
    <property type="component" value="Chromosome"/>
</dbReference>
<gene>
    <name evidence="9" type="primary">proP2</name>
    <name evidence="9" type="ordered locus">COPRO5265_1374</name>
</gene>
<comment type="subcellular location">
    <subcellularLocation>
        <location evidence="1">Cell membrane</location>
        <topology evidence="1">Multi-pass membrane protein</topology>
    </subcellularLocation>
</comment>
<feature type="transmembrane region" description="Helical" evidence="7">
    <location>
        <begin position="261"/>
        <end position="282"/>
    </location>
</feature>
<feature type="transmembrane region" description="Helical" evidence="7">
    <location>
        <begin position="348"/>
        <end position="366"/>
    </location>
</feature>
<feature type="transmembrane region" description="Helical" evidence="7">
    <location>
        <begin position="75"/>
        <end position="101"/>
    </location>
</feature>
<dbReference type="STRING" id="309798.COPRO5265_1374"/>
<organism evidence="9 10">
    <name type="scientific">Coprothermobacter proteolyticus (strain ATCC 35245 / DSM 5265 / OCM 4 / BT)</name>
    <dbReference type="NCBI Taxonomy" id="309798"/>
    <lineage>
        <taxon>Bacteria</taxon>
        <taxon>Pseudomonadati</taxon>
        <taxon>Coprothermobacterota</taxon>
        <taxon>Coprothermobacteria</taxon>
        <taxon>Coprothermobacterales</taxon>
        <taxon>Coprothermobacteraceae</taxon>
        <taxon>Coprothermobacter</taxon>
    </lineage>
</organism>
<protein>
    <submittedName>
        <fullName evidence="9">Permeases of the major facilitator superfamily</fullName>
    </submittedName>
</protein>
<feature type="transmembrane region" description="Helical" evidence="7">
    <location>
        <begin position="294"/>
        <end position="312"/>
    </location>
</feature>
<feature type="transmembrane region" description="Helical" evidence="7">
    <location>
        <begin position="132"/>
        <end position="154"/>
    </location>
</feature>
<evidence type="ECO:0000256" key="5">
    <source>
        <dbReference type="ARBA" id="ARBA00022989"/>
    </source>
</evidence>
<dbReference type="GO" id="GO:0005886">
    <property type="term" value="C:plasma membrane"/>
    <property type="evidence" value="ECO:0007669"/>
    <property type="project" value="UniProtKB-SubCell"/>
</dbReference>